<dbReference type="Gene3D" id="2.60.40.10">
    <property type="entry name" value="Immunoglobulins"/>
    <property type="match status" value="1"/>
</dbReference>
<dbReference type="Pfam" id="PF18962">
    <property type="entry name" value="Por_Secre_tail"/>
    <property type="match status" value="1"/>
</dbReference>
<dbReference type="CDD" id="cd00063">
    <property type="entry name" value="FN3"/>
    <property type="match status" value="1"/>
</dbReference>
<evidence type="ECO:0000313" key="4">
    <source>
        <dbReference type="Proteomes" id="UP000199031"/>
    </source>
</evidence>
<feature type="chain" id="PRO_5011436410" evidence="1">
    <location>
        <begin position="19"/>
        <end position="368"/>
    </location>
</feature>
<dbReference type="RefSeq" id="WP_090655754.1">
    <property type="nucleotide sequence ID" value="NZ_FOXQ01000002.1"/>
</dbReference>
<dbReference type="OrthoDB" id="6278496at2"/>
<dbReference type="InterPro" id="IPR003961">
    <property type="entry name" value="FN3_dom"/>
</dbReference>
<dbReference type="STRING" id="1465490.SAMN05444277_102172"/>
<feature type="signal peptide" evidence="1">
    <location>
        <begin position="1"/>
        <end position="18"/>
    </location>
</feature>
<sequence>MKTISTLLLLFACIYANAQSATKAVTNAACINPVNLFAENITTNSALLTWKRYDKSALSFNLIWREYTAKSKWDTVFNIQDTNYLLKNLKLNTQYVFRVASVCSDTISRYKLKWVFSTLAKGGYCAAHSNSLIYIESVRFKNKKNTSGNNGSGYGDYTNIIVPFTKQKNYTLYVKPVKSPLINDSVTVSIYIDFNKNKLLSDAGELIGRKKTLGEKELPFSFIIPANAVNGNTRMRIVTEETFFAYNEPCNYTNGETEDYSVKITALSSANDDNAVMMTNKEISNLVVHPNPAGNAATVSCSIENTGNIELMIVDQSGRIRLSEKKGIQVKGKFNTQLNTTNIPDGNYILVLIKNGSITERTILVIRH</sequence>
<dbReference type="Pfam" id="PF20009">
    <property type="entry name" value="GEVED"/>
    <property type="match status" value="1"/>
</dbReference>
<dbReference type="AlphaFoldDB" id="A0A1I5TK04"/>
<keyword evidence="1" id="KW-0732">Signal</keyword>
<dbReference type="InterPro" id="IPR026444">
    <property type="entry name" value="Secre_tail"/>
</dbReference>
<feature type="domain" description="Fibronectin type-III" evidence="2">
    <location>
        <begin position="32"/>
        <end position="121"/>
    </location>
</feature>
<name>A0A1I5TK04_9BACT</name>
<dbReference type="Pfam" id="PF00041">
    <property type="entry name" value="fn3"/>
    <property type="match status" value="1"/>
</dbReference>
<dbReference type="InterPro" id="IPR036116">
    <property type="entry name" value="FN3_sf"/>
</dbReference>
<dbReference type="NCBIfam" id="TIGR04183">
    <property type="entry name" value="Por_Secre_tail"/>
    <property type="match status" value="1"/>
</dbReference>
<dbReference type="Proteomes" id="UP000199031">
    <property type="component" value="Unassembled WGS sequence"/>
</dbReference>
<reference evidence="3 4" key="1">
    <citation type="submission" date="2016-10" db="EMBL/GenBank/DDBJ databases">
        <authorList>
            <person name="de Groot N.N."/>
        </authorList>
    </citation>
    <scope>NUCLEOTIDE SEQUENCE [LARGE SCALE GENOMIC DNA]</scope>
    <source>
        <strain evidence="3 4">DSM 28286</strain>
    </source>
</reference>
<keyword evidence="4" id="KW-1185">Reference proteome</keyword>
<dbReference type="InterPro" id="IPR013783">
    <property type="entry name" value="Ig-like_fold"/>
</dbReference>
<accession>A0A1I5TK04</accession>
<gene>
    <name evidence="3" type="ORF">SAMN05444277_102172</name>
</gene>
<dbReference type="InterPro" id="IPR045474">
    <property type="entry name" value="GEVED"/>
</dbReference>
<protein>
    <submittedName>
        <fullName evidence="3">Por secretion system C-terminal sorting domain-containing protein</fullName>
    </submittedName>
</protein>
<proteinExistence type="predicted"/>
<evidence type="ECO:0000259" key="2">
    <source>
        <dbReference type="PROSITE" id="PS50853"/>
    </source>
</evidence>
<dbReference type="SUPFAM" id="SSF49265">
    <property type="entry name" value="Fibronectin type III"/>
    <property type="match status" value="1"/>
</dbReference>
<dbReference type="PROSITE" id="PS50853">
    <property type="entry name" value="FN3"/>
    <property type="match status" value="1"/>
</dbReference>
<organism evidence="3 4">
    <name type="scientific">Parafilimonas terrae</name>
    <dbReference type="NCBI Taxonomy" id="1465490"/>
    <lineage>
        <taxon>Bacteria</taxon>
        <taxon>Pseudomonadati</taxon>
        <taxon>Bacteroidota</taxon>
        <taxon>Chitinophagia</taxon>
        <taxon>Chitinophagales</taxon>
        <taxon>Chitinophagaceae</taxon>
        <taxon>Parafilimonas</taxon>
    </lineage>
</organism>
<dbReference type="SMART" id="SM00060">
    <property type="entry name" value="FN3"/>
    <property type="match status" value="1"/>
</dbReference>
<dbReference type="EMBL" id="FOXQ01000002">
    <property type="protein sequence ID" value="SFP83353.1"/>
    <property type="molecule type" value="Genomic_DNA"/>
</dbReference>
<evidence type="ECO:0000313" key="3">
    <source>
        <dbReference type="EMBL" id="SFP83353.1"/>
    </source>
</evidence>
<evidence type="ECO:0000256" key="1">
    <source>
        <dbReference type="SAM" id="SignalP"/>
    </source>
</evidence>